<sequence length="208" mass="22605">MARWVAHLKRYDFSVRHISDRLHIIPAGLSSTSFNSPAPAEDEPSDNHLSPSQTFVLQTASQSLPTFPTADLPFHADHYSARFRLLGFWLASGGFYVSVSSLSRPERRRIRSQLALFFSRTAVSLVATVTGYLNSSSIHLLPASKHSPMPMNTSITGKETLWPPFFSLVSGGTAFGAIAWPMLAAALNANSALVPPRSKHSASLLSLA</sequence>
<keyword evidence="1" id="KW-1133">Transmembrane helix</keyword>
<dbReference type="Proteomes" id="UP000078113">
    <property type="component" value="Unassembled WGS sequence"/>
</dbReference>
<dbReference type="AlphaFoldDB" id="A0A8X7N3D9"/>
<reference evidence="2" key="2">
    <citation type="journal article" date="2019" name="IMA Fungus">
        <title>Genome sequencing and comparison of five Tilletia species to identify candidate genes for the detection of regulated species infecting wheat.</title>
        <authorList>
            <person name="Nguyen H.D.T."/>
            <person name="Sultana T."/>
            <person name="Kesanakurti P."/>
            <person name="Hambleton S."/>
        </authorList>
    </citation>
    <scope>NUCLEOTIDE SEQUENCE</scope>
    <source>
        <strain evidence="2">DAOMC 236422</strain>
    </source>
</reference>
<feature type="transmembrane region" description="Helical" evidence="1">
    <location>
        <begin position="114"/>
        <end position="133"/>
    </location>
</feature>
<comment type="caution">
    <text evidence="2">The sequence shown here is derived from an EMBL/GenBank/DDBJ whole genome shotgun (WGS) entry which is preliminary data.</text>
</comment>
<evidence type="ECO:0000256" key="1">
    <source>
        <dbReference type="SAM" id="Phobius"/>
    </source>
</evidence>
<evidence type="ECO:0000313" key="3">
    <source>
        <dbReference type="Proteomes" id="UP000078113"/>
    </source>
</evidence>
<evidence type="ECO:0000313" key="2">
    <source>
        <dbReference type="EMBL" id="KAE8265571.1"/>
    </source>
</evidence>
<keyword evidence="3" id="KW-1185">Reference proteome</keyword>
<organism evidence="2 3">
    <name type="scientific">Tilletia walkeri</name>
    <dbReference type="NCBI Taxonomy" id="117179"/>
    <lineage>
        <taxon>Eukaryota</taxon>
        <taxon>Fungi</taxon>
        <taxon>Dikarya</taxon>
        <taxon>Basidiomycota</taxon>
        <taxon>Ustilaginomycotina</taxon>
        <taxon>Exobasidiomycetes</taxon>
        <taxon>Tilletiales</taxon>
        <taxon>Tilletiaceae</taxon>
        <taxon>Tilletia</taxon>
    </lineage>
</organism>
<protein>
    <submittedName>
        <fullName evidence="2">Uncharacterized protein</fullName>
    </submittedName>
</protein>
<proteinExistence type="predicted"/>
<accession>A0A8X7N3D9</accession>
<keyword evidence="1" id="KW-0472">Membrane</keyword>
<feature type="transmembrane region" description="Helical" evidence="1">
    <location>
        <begin position="165"/>
        <end position="189"/>
    </location>
</feature>
<reference evidence="2" key="1">
    <citation type="submission" date="2016-04" db="EMBL/GenBank/DDBJ databases">
        <authorList>
            <person name="Nguyen H.D."/>
            <person name="Samba Siva P."/>
            <person name="Cullis J."/>
            <person name="Levesque C.A."/>
            <person name="Hambleton S."/>
        </authorList>
    </citation>
    <scope>NUCLEOTIDE SEQUENCE</scope>
    <source>
        <strain evidence="2">DAOMC 236422</strain>
    </source>
</reference>
<keyword evidence="1" id="KW-0812">Transmembrane</keyword>
<gene>
    <name evidence="2" type="ORF">A4X09_0g6606</name>
</gene>
<name>A0A8X7N3D9_9BASI</name>
<dbReference type="EMBL" id="LWDG02000442">
    <property type="protein sequence ID" value="KAE8265571.1"/>
    <property type="molecule type" value="Genomic_DNA"/>
</dbReference>